<dbReference type="Proteomes" id="UP001642464">
    <property type="component" value="Unassembled WGS sequence"/>
</dbReference>
<evidence type="ECO:0000256" key="1">
    <source>
        <dbReference type="ARBA" id="ARBA00023002"/>
    </source>
</evidence>
<dbReference type="Gene3D" id="3.40.50.720">
    <property type="entry name" value="NAD(P)-binding Rossmann-like Domain"/>
    <property type="match status" value="1"/>
</dbReference>
<dbReference type="Gene3D" id="3.30.360.10">
    <property type="entry name" value="Dihydrodipicolinate Reductase, domain 2"/>
    <property type="match status" value="1"/>
</dbReference>
<dbReference type="InterPro" id="IPR050984">
    <property type="entry name" value="Gfo/Idh/MocA_domain"/>
</dbReference>
<evidence type="ECO:0000313" key="5">
    <source>
        <dbReference type="Proteomes" id="UP001642464"/>
    </source>
</evidence>
<feature type="coiled-coil region" evidence="2">
    <location>
        <begin position="204"/>
        <end position="249"/>
    </location>
</feature>
<keyword evidence="1" id="KW-0560">Oxidoreductase</keyword>
<evidence type="ECO:0000256" key="3">
    <source>
        <dbReference type="SAM" id="MobiDB-lite"/>
    </source>
</evidence>
<keyword evidence="5" id="KW-1185">Reference proteome</keyword>
<comment type="caution">
    <text evidence="4">The sequence shown here is derived from an EMBL/GenBank/DDBJ whole genome shotgun (WGS) entry which is preliminary data.</text>
</comment>
<evidence type="ECO:0000256" key="2">
    <source>
        <dbReference type="SAM" id="Coils"/>
    </source>
</evidence>
<evidence type="ECO:0000313" key="4">
    <source>
        <dbReference type="EMBL" id="CAK9077402.1"/>
    </source>
</evidence>
<dbReference type="EMBL" id="CAXAMM010037657">
    <property type="protein sequence ID" value="CAK9077402.1"/>
    <property type="molecule type" value="Genomic_DNA"/>
</dbReference>
<keyword evidence="2" id="KW-0175">Coiled coil</keyword>
<accession>A0ABP0PQ83</accession>
<feature type="region of interest" description="Disordered" evidence="3">
    <location>
        <begin position="303"/>
        <end position="342"/>
    </location>
</feature>
<proteinExistence type="predicted"/>
<organism evidence="4 5">
    <name type="scientific">Durusdinium trenchii</name>
    <dbReference type="NCBI Taxonomy" id="1381693"/>
    <lineage>
        <taxon>Eukaryota</taxon>
        <taxon>Sar</taxon>
        <taxon>Alveolata</taxon>
        <taxon>Dinophyceae</taxon>
        <taxon>Suessiales</taxon>
        <taxon>Symbiodiniaceae</taxon>
        <taxon>Durusdinium</taxon>
    </lineage>
</organism>
<reference evidence="4 5" key="1">
    <citation type="submission" date="2024-02" db="EMBL/GenBank/DDBJ databases">
        <authorList>
            <person name="Chen Y."/>
            <person name="Shah S."/>
            <person name="Dougan E. K."/>
            <person name="Thang M."/>
            <person name="Chan C."/>
        </authorList>
    </citation>
    <scope>NUCLEOTIDE SEQUENCE [LARGE SCALE GENOMIC DNA]</scope>
</reference>
<sequence>MWAKGGHQPYPGPPPFMYNLPYGKGAPVPAGQVWTRPPVKAEAHPSENHPPVAPKHVEDATEGAKFHYKDKTRTLAEWYSRPDTDGNFFIGDGEEEDHHRATVDLSTAVRGLCTEYFEYHISPLIRSIHNTTEHQQLQLQELQKLVGQDLRETVAVEVARRNEQNTVSTLVRLQEISASLQKKADITSVPTMSQWKALNARIEKADVGDQANESLKQLNELEERLSSAMSKADGNHQSLQEKVEAMEKDLQKLARPEEIPKRLQATDDTFGAELHKVKALVAAAGANFNKQIKDLRQQVKGLREETTQASGPVGLGSLEERWPGRGVSNGPPSDAGSEQCSDVGSVTASLAGSVVAGMAPEEKAELRKMQVVVSAAATTFSKDIKEVRKVSVVGLASLQKSEAEAACKEWGIEKAYAGFEEISSVVCTIPSFSLLCTLDSEVVYNALPVGVRCHWTVKAILAGKHVLCETPSVMNGWEAVAAQRAAEDCGRVLLEGTHPTCHPVTKRVRQMILEGKVGKVEHIDLTMPVGHSLQGKMVCSKTGAMMGIGVHGVAIIRALCGDEPIVVNATEA</sequence>
<protein>
    <submittedName>
        <fullName evidence="4">Uncharacterized oxidoreductase ORF334</fullName>
    </submittedName>
</protein>
<dbReference type="PANTHER" id="PTHR22604:SF105">
    <property type="entry name" value="TRANS-1,2-DIHYDROBENZENE-1,2-DIOL DEHYDROGENASE"/>
    <property type="match status" value="1"/>
</dbReference>
<dbReference type="PANTHER" id="PTHR22604">
    <property type="entry name" value="OXIDOREDUCTASES"/>
    <property type="match status" value="1"/>
</dbReference>
<dbReference type="InterPro" id="IPR036291">
    <property type="entry name" value="NAD(P)-bd_dom_sf"/>
</dbReference>
<name>A0ABP0PQ83_9DINO</name>
<gene>
    <name evidence="4" type="ORF">SCF082_LOCUS37133</name>
</gene>
<dbReference type="SUPFAM" id="SSF51735">
    <property type="entry name" value="NAD(P)-binding Rossmann-fold domains"/>
    <property type="match status" value="1"/>
</dbReference>
<feature type="non-terminal residue" evidence="4">
    <location>
        <position position="572"/>
    </location>
</feature>